<dbReference type="PROSITE" id="PS50835">
    <property type="entry name" value="IG_LIKE"/>
    <property type="match status" value="2"/>
</dbReference>
<dbReference type="GO" id="GO:0007155">
    <property type="term" value="P:cell adhesion"/>
    <property type="evidence" value="ECO:0007669"/>
    <property type="project" value="UniProtKB-KW"/>
</dbReference>
<dbReference type="FunFam" id="2.60.40.10:FF:000994">
    <property type="entry name" value="Sialic acid binding Ig like lectin 10"/>
    <property type="match status" value="1"/>
</dbReference>
<keyword evidence="8" id="KW-1015">Disulfide bond</keyword>
<dbReference type="InterPro" id="IPR013098">
    <property type="entry name" value="Ig_I-set"/>
</dbReference>
<keyword evidence="7 13" id="KW-0472">Membrane</keyword>
<dbReference type="GeneID" id="110572991"/>
<evidence type="ECO:0000256" key="12">
    <source>
        <dbReference type="SAM" id="MobiDB-lite"/>
    </source>
</evidence>
<dbReference type="Pfam" id="PF07679">
    <property type="entry name" value="I-set"/>
    <property type="match status" value="1"/>
</dbReference>
<evidence type="ECO:0000256" key="5">
    <source>
        <dbReference type="ARBA" id="ARBA00022889"/>
    </source>
</evidence>
<dbReference type="SMART" id="SM00408">
    <property type="entry name" value="IGc2"/>
    <property type="match status" value="2"/>
</dbReference>
<proteinExistence type="inferred from homology"/>
<keyword evidence="5" id="KW-0130">Cell adhesion</keyword>
<dbReference type="FunFam" id="2.60.40.10:FF:000829">
    <property type="entry name" value="Sialic acid-binding Ig-like lectin 8"/>
    <property type="match status" value="1"/>
</dbReference>
<protein>
    <submittedName>
        <fullName evidence="17">Sialic acid-binding Ig-like lectin 10 isoform X1</fullName>
    </submittedName>
</protein>
<keyword evidence="3 14" id="KW-0732">Signal</keyword>
<dbReference type="InterPro" id="IPR051036">
    <property type="entry name" value="SIGLEC"/>
</dbReference>
<sequence>MLLLMLLALLWGGSPAQDLGFSLQVQRVVTVQEGLCVRVPCTLSYPPLGWTEDTPALGYWFLAGTDSSVGRPVATNDQNRAVRTVPQDRFQLVGDPQNRNCSLLIREALVEDSALYFFRVERGRYVQYSFMKNQFYLQVTVLTLTPRPQDHGTHLTCRVDFSRKGVSTERTIRLNVAHAPKDLVISVSRANTSALEPPAHSPHLEAEKGQFLRLLCAADSQPPATLSWALEDRVLSRSHPQGSGTLELVLPGVKPGNSGCYTCRAENRLGSQSRTLDLSVQYAPENLRVMTLHANRTVLENLGNGTSLPVLEGQSLRLLCVTHSNPPARLSWVLGGQTLSPSQPTDPGILELPQIEMEHEGDLTCQAQNPLGSQHVSLHLSVVYPPRLLSPSCSWDGEGLHCSCSSQAHPAPTLRWRLGEGLLEGNHSNASWTITSSSAGPWANSSLSLSGLLGSGLRLSCEARNAHGKQSATVLLLPDKGLVSKAFTNGTFLGIGIMTLLFLCLLLVMKTLKKKQTQAGTPPRPRATRRSTILDYINVFPNPGPLAQNRKATPSSPSQAPPPGAHSLEFKKNQKELHVVAHTCPGPKSFTQASESENNQEELHYATLHFLGLRPWETQEPKDTYSEYTNIKFH</sequence>
<evidence type="ECO:0000256" key="7">
    <source>
        <dbReference type="ARBA" id="ARBA00023136"/>
    </source>
</evidence>
<keyword evidence="16" id="KW-1185">Reference proteome</keyword>
<evidence type="ECO:0000313" key="16">
    <source>
        <dbReference type="Proteomes" id="UP000248481"/>
    </source>
</evidence>
<dbReference type="PANTHER" id="PTHR12035:SF115">
    <property type="entry name" value="SIALIC ACID-BINDING IG-LIKE LECTIN 10"/>
    <property type="match status" value="1"/>
</dbReference>
<dbReference type="Pfam" id="PF13927">
    <property type="entry name" value="Ig_3"/>
    <property type="match status" value="1"/>
</dbReference>
<comment type="similarity">
    <text evidence="11">Belongs to the immunoglobulin superfamily. SIGLEC (sialic acid binding Ig-like lectin) family.</text>
</comment>
<reference evidence="17" key="1">
    <citation type="submission" date="2025-08" db="UniProtKB">
        <authorList>
            <consortium name="RefSeq"/>
        </authorList>
    </citation>
    <scope>IDENTIFICATION</scope>
    <source>
        <tissue evidence="17">Blood</tissue>
    </source>
</reference>
<dbReference type="SUPFAM" id="SSF48726">
    <property type="entry name" value="Immunoglobulin"/>
    <property type="match status" value="4"/>
</dbReference>
<feature type="chain" id="PRO_5035456086" evidence="14">
    <location>
        <begin position="17"/>
        <end position="634"/>
    </location>
</feature>
<evidence type="ECO:0000256" key="2">
    <source>
        <dbReference type="ARBA" id="ARBA00022692"/>
    </source>
</evidence>
<evidence type="ECO:0000256" key="9">
    <source>
        <dbReference type="ARBA" id="ARBA00023180"/>
    </source>
</evidence>
<dbReference type="CTD" id="89790"/>
<evidence type="ECO:0000256" key="14">
    <source>
        <dbReference type="SAM" id="SignalP"/>
    </source>
</evidence>
<dbReference type="RefSeq" id="XP_044778072.1">
    <property type="nucleotide sequence ID" value="XM_044922137.1"/>
</dbReference>
<dbReference type="Gene3D" id="2.60.40.10">
    <property type="entry name" value="Immunoglobulins"/>
    <property type="match status" value="4"/>
</dbReference>
<comment type="subcellular location">
    <subcellularLocation>
        <location evidence="1">Membrane</location>
        <topology evidence="1">Single-pass type I membrane protein</topology>
    </subcellularLocation>
</comment>
<feature type="transmembrane region" description="Helical" evidence="13">
    <location>
        <begin position="486"/>
        <end position="508"/>
    </location>
</feature>
<feature type="signal peptide" evidence="14">
    <location>
        <begin position="1"/>
        <end position="16"/>
    </location>
</feature>
<dbReference type="InterPro" id="IPR013106">
    <property type="entry name" value="Ig_V-set"/>
</dbReference>
<dbReference type="GO" id="GO:0005886">
    <property type="term" value="C:plasma membrane"/>
    <property type="evidence" value="ECO:0007669"/>
    <property type="project" value="TreeGrafter"/>
</dbReference>
<keyword evidence="10" id="KW-0393">Immunoglobulin domain</keyword>
<feature type="domain" description="Ig-like" evidence="15">
    <location>
        <begin position="180"/>
        <end position="279"/>
    </location>
</feature>
<organism evidence="16 17">
    <name type="scientific">Neomonachus schauinslandi</name>
    <name type="common">Hawaiian monk seal</name>
    <name type="synonym">Monachus schauinslandi</name>
    <dbReference type="NCBI Taxonomy" id="29088"/>
    <lineage>
        <taxon>Eukaryota</taxon>
        <taxon>Metazoa</taxon>
        <taxon>Chordata</taxon>
        <taxon>Craniata</taxon>
        <taxon>Vertebrata</taxon>
        <taxon>Euteleostomi</taxon>
        <taxon>Mammalia</taxon>
        <taxon>Eutheria</taxon>
        <taxon>Laurasiatheria</taxon>
        <taxon>Carnivora</taxon>
        <taxon>Caniformia</taxon>
        <taxon>Pinnipedia</taxon>
        <taxon>Phocidae</taxon>
        <taxon>Monachinae</taxon>
        <taxon>Monachini</taxon>
        <taxon>Neomonachus</taxon>
    </lineage>
</organism>
<gene>
    <name evidence="17" type="primary">SIGLEC10</name>
</gene>
<evidence type="ECO:0000256" key="11">
    <source>
        <dbReference type="ARBA" id="ARBA00038361"/>
    </source>
</evidence>
<feature type="region of interest" description="Disordered" evidence="12">
    <location>
        <begin position="545"/>
        <end position="567"/>
    </location>
</feature>
<dbReference type="InterPro" id="IPR036179">
    <property type="entry name" value="Ig-like_dom_sf"/>
</dbReference>
<evidence type="ECO:0000256" key="8">
    <source>
        <dbReference type="ARBA" id="ARBA00023157"/>
    </source>
</evidence>
<evidence type="ECO:0000256" key="3">
    <source>
        <dbReference type="ARBA" id="ARBA00022729"/>
    </source>
</evidence>
<evidence type="ECO:0000256" key="6">
    <source>
        <dbReference type="ARBA" id="ARBA00022989"/>
    </source>
</evidence>
<dbReference type="AlphaFoldDB" id="A0A8M1MW36"/>
<evidence type="ECO:0000256" key="4">
    <source>
        <dbReference type="ARBA" id="ARBA00022734"/>
    </source>
</evidence>
<dbReference type="Pfam" id="PF07686">
    <property type="entry name" value="V-set"/>
    <property type="match status" value="1"/>
</dbReference>
<dbReference type="Proteomes" id="UP000248481">
    <property type="component" value="Chromosome 16"/>
</dbReference>
<evidence type="ECO:0000256" key="13">
    <source>
        <dbReference type="SAM" id="Phobius"/>
    </source>
</evidence>
<keyword evidence="2 13" id="KW-0812">Transmembrane</keyword>
<feature type="domain" description="Ig-like" evidence="15">
    <location>
        <begin position="284"/>
        <end position="381"/>
    </location>
</feature>
<evidence type="ECO:0000256" key="10">
    <source>
        <dbReference type="ARBA" id="ARBA00023319"/>
    </source>
</evidence>
<evidence type="ECO:0000256" key="1">
    <source>
        <dbReference type="ARBA" id="ARBA00004479"/>
    </source>
</evidence>
<dbReference type="InterPro" id="IPR007110">
    <property type="entry name" value="Ig-like_dom"/>
</dbReference>
<evidence type="ECO:0000259" key="15">
    <source>
        <dbReference type="PROSITE" id="PS50835"/>
    </source>
</evidence>
<dbReference type="GO" id="GO:0033691">
    <property type="term" value="F:sialic acid binding"/>
    <property type="evidence" value="ECO:0007669"/>
    <property type="project" value="TreeGrafter"/>
</dbReference>
<dbReference type="GO" id="GO:0030246">
    <property type="term" value="F:carbohydrate binding"/>
    <property type="evidence" value="ECO:0007669"/>
    <property type="project" value="UniProtKB-KW"/>
</dbReference>
<dbReference type="InterPro" id="IPR003599">
    <property type="entry name" value="Ig_sub"/>
</dbReference>
<name>A0A8M1MW36_NEOSC</name>
<keyword evidence="6 13" id="KW-1133">Transmembrane helix</keyword>
<keyword evidence="4" id="KW-0430">Lectin</keyword>
<dbReference type="SMART" id="SM00409">
    <property type="entry name" value="IG"/>
    <property type="match status" value="3"/>
</dbReference>
<accession>A0A8M1MW36</accession>
<dbReference type="PANTHER" id="PTHR12035">
    <property type="entry name" value="SIALIC ACID BINDING IMMUNOGLOBULIN-LIKE LECTIN"/>
    <property type="match status" value="1"/>
</dbReference>
<dbReference type="InterPro" id="IPR003598">
    <property type="entry name" value="Ig_sub2"/>
</dbReference>
<evidence type="ECO:0000313" key="17">
    <source>
        <dbReference type="RefSeq" id="XP_044778072.1"/>
    </source>
</evidence>
<dbReference type="InterPro" id="IPR013783">
    <property type="entry name" value="Ig-like_fold"/>
</dbReference>
<keyword evidence="9" id="KW-0325">Glycoprotein</keyword>